<comment type="subcellular location">
    <subcellularLocation>
        <location evidence="1">Membrane</location>
    </subcellularLocation>
</comment>
<organism evidence="4 5">
    <name type="scientific">Haloactinomyces albus</name>
    <dbReference type="NCBI Taxonomy" id="1352928"/>
    <lineage>
        <taxon>Bacteria</taxon>
        <taxon>Bacillati</taxon>
        <taxon>Actinomycetota</taxon>
        <taxon>Actinomycetes</taxon>
        <taxon>Actinopolysporales</taxon>
        <taxon>Actinopolysporaceae</taxon>
        <taxon>Haloactinomyces</taxon>
    </lineage>
</organism>
<dbReference type="RefSeq" id="WP_310273994.1">
    <property type="nucleotide sequence ID" value="NZ_JAVDXW010000001.1"/>
</dbReference>
<evidence type="ECO:0000313" key="4">
    <source>
        <dbReference type="EMBL" id="MDR7302451.1"/>
    </source>
</evidence>
<keyword evidence="5" id="KW-1185">Reference proteome</keyword>
<gene>
    <name evidence="4" type="ORF">JOF55_002632</name>
</gene>
<sequence length="194" mass="21208">MTTASTGETRTRRSRVALLVAALLLAASTGTAGFFGVSWAVAATDESIDLAVERDQALRDGRQAIINVNTFDYRNVEKSLNRWERSSTGPFHETVVKIRKNKMEQLKKGKAQRSSRILDAALTELNARAGKARMIAVVEMTTKRPRSGSSQAGNSQSGQSTVWRSRYKAELTRVGRTWKLSTLGSVGGGQPPIR</sequence>
<keyword evidence="2" id="KW-0472">Membrane</keyword>
<evidence type="ECO:0000256" key="3">
    <source>
        <dbReference type="SAM" id="MobiDB-lite"/>
    </source>
</evidence>
<evidence type="ECO:0000256" key="1">
    <source>
        <dbReference type="ARBA" id="ARBA00004370"/>
    </source>
</evidence>
<feature type="region of interest" description="Disordered" evidence="3">
    <location>
        <begin position="142"/>
        <end position="164"/>
    </location>
</feature>
<feature type="compositionally biased region" description="Low complexity" evidence="3">
    <location>
        <begin position="147"/>
        <end position="160"/>
    </location>
</feature>
<dbReference type="GO" id="GO:0016020">
    <property type="term" value="C:membrane"/>
    <property type="evidence" value="ECO:0007669"/>
    <property type="project" value="UniProtKB-SubCell"/>
</dbReference>
<protein>
    <submittedName>
        <fullName evidence="4">Mce-associated membrane protein</fullName>
    </submittedName>
</protein>
<accession>A0AAE3ZCM1</accession>
<proteinExistence type="predicted"/>
<dbReference type="PANTHER" id="PTHR37042:SF4">
    <property type="entry name" value="OUTER MEMBRANE PROTEIN RV1973"/>
    <property type="match status" value="1"/>
</dbReference>
<dbReference type="Proteomes" id="UP001180845">
    <property type="component" value="Unassembled WGS sequence"/>
</dbReference>
<name>A0AAE3ZCM1_9ACTN</name>
<dbReference type="AlphaFoldDB" id="A0AAE3ZCM1"/>
<evidence type="ECO:0000313" key="5">
    <source>
        <dbReference type="Proteomes" id="UP001180845"/>
    </source>
</evidence>
<reference evidence="4" key="1">
    <citation type="submission" date="2023-07" db="EMBL/GenBank/DDBJ databases">
        <title>Sequencing the genomes of 1000 actinobacteria strains.</title>
        <authorList>
            <person name="Klenk H.-P."/>
        </authorList>
    </citation>
    <scope>NUCLEOTIDE SEQUENCE</scope>
    <source>
        <strain evidence="4">DSM 45977</strain>
    </source>
</reference>
<evidence type="ECO:0000256" key="2">
    <source>
        <dbReference type="ARBA" id="ARBA00023136"/>
    </source>
</evidence>
<dbReference type="EMBL" id="JAVDXW010000001">
    <property type="protein sequence ID" value="MDR7302451.1"/>
    <property type="molecule type" value="Genomic_DNA"/>
</dbReference>
<dbReference type="PANTHER" id="PTHR37042">
    <property type="entry name" value="OUTER MEMBRANE PROTEIN RV1973"/>
    <property type="match status" value="1"/>
</dbReference>
<comment type="caution">
    <text evidence="4">The sequence shown here is derived from an EMBL/GenBank/DDBJ whole genome shotgun (WGS) entry which is preliminary data.</text>
</comment>